<reference evidence="11 12" key="1">
    <citation type="submission" date="2019-09" db="EMBL/GenBank/DDBJ databases">
        <title>Isolation of a novel species in the genus Cupriavidus from patients with sepsis using whole genome sequencing.</title>
        <authorList>
            <person name="Kweon O.J."/>
            <person name="Lee M.-K."/>
        </authorList>
    </citation>
    <scope>NUCLEOTIDE SEQUENCE [LARGE SCALE GENOMIC DNA]</scope>
    <source>
        <strain evidence="11 12">MKL-01</strain>
    </source>
</reference>
<dbReference type="NCBIfam" id="NF006548">
    <property type="entry name" value="PRK09041.1"/>
    <property type="match status" value="1"/>
</dbReference>
<keyword evidence="11" id="KW-0966">Cell projection</keyword>
<dbReference type="GO" id="GO:0005886">
    <property type="term" value="C:plasma membrane"/>
    <property type="evidence" value="ECO:0007669"/>
    <property type="project" value="UniProtKB-SubCell"/>
</dbReference>
<dbReference type="EMBL" id="VWRN01000070">
    <property type="protein sequence ID" value="KAA6116885.1"/>
    <property type="molecule type" value="Genomic_DNA"/>
</dbReference>
<evidence type="ECO:0000256" key="2">
    <source>
        <dbReference type="ARBA" id="ARBA00008914"/>
    </source>
</evidence>
<proteinExistence type="inferred from homology"/>
<dbReference type="Pfam" id="PF00691">
    <property type="entry name" value="OmpA"/>
    <property type="match status" value="1"/>
</dbReference>
<keyword evidence="6 7" id="KW-0472">Membrane</keyword>
<dbReference type="PROSITE" id="PS51123">
    <property type="entry name" value="OMPA_2"/>
    <property type="match status" value="1"/>
</dbReference>
<dbReference type="CDD" id="cd07185">
    <property type="entry name" value="OmpA_C-like"/>
    <property type="match status" value="1"/>
</dbReference>
<keyword evidence="12" id="KW-1185">Reference proteome</keyword>
<comment type="similarity">
    <text evidence="2">Belongs to the MotB family.</text>
</comment>
<dbReference type="PANTHER" id="PTHR30329">
    <property type="entry name" value="STATOR ELEMENT OF FLAGELLAR MOTOR COMPLEX"/>
    <property type="match status" value="1"/>
</dbReference>
<evidence type="ECO:0000259" key="10">
    <source>
        <dbReference type="PROSITE" id="PS51123"/>
    </source>
</evidence>
<keyword evidence="5 9" id="KW-1133">Transmembrane helix</keyword>
<evidence type="ECO:0000256" key="8">
    <source>
        <dbReference type="SAM" id="MobiDB-lite"/>
    </source>
</evidence>
<dbReference type="InterPro" id="IPR006665">
    <property type="entry name" value="OmpA-like"/>
</dbReference>
<evidence type="ECO:0000256" key="6">
    <source>
        <dbReference type="ARBA" id="ARBA00023136"/>
    </source>
</evidence>
<organism evidence="11 12">
    <name type="scientific">Cupriavidus cauae</name>
    <dbReference type="NCBI Taxonomy" id="2608999"/>
    <lineage>
        <taxon>Bacteria</taxon>
        <taxon>Pseudomonadati</taxon>
        <taxon>Pseudomonadota</taxon>
        <taxon>Betaproteobacteria</taxon>
        <taxon>Burkholderiales</taxon>
        <taxon>Burkholderiaceae</taxon>
        <taxon>Cupriavidus</taxon>
    </lineage>
</organism>
<dbReference type="SUPFAM" id="SSF103088">
    <property type="entry name" value="OmpA-like"/>
    <property type="match status" value="1"/>
</dbReference>
<dbReference type="AlphaFoldDB" id="A0A5M8A478"/>
<keyword evidence="4 9" id="KW-0812">Transmembrane</keyword>
<dbReference type="Gene3D" id="3.30.1330.60">
    <property type="entry name" value="OmpA-like domain"/>
    <property type="match status" value="1"/>
</dbReference>
<dbReference type="Pfam" id="PF13677">
    <property type="entry name" value="MotB_plug"/>
    <property type="match status" value="1"/>
</dbReference>
<keyword evidence="11" id="KW-0969">Cilium</keyword>
<dbReference type="Proteomes" id="UP000324324">
    <property type="component" value="Unassembled WGS sequence"/>
</dbReference>
<feature type="compositionally biased region" description="Basic and acidic residues" evidence="8">
    <location>
        <begin position="90"/>
        <end position="112"/>
    </location>
</feature>
<keyword evidence="3" id="KW-1003">Cell membrane</keyword>
<evidence type="ECO:0000256" key="7">
    <source>
        <dbReference type="PROSITE-ProRule" id="PRU00473"/>
    </source>
</evidence>
<dbReference type="PANTHER" id="PTHR30329:SF18">
    <property type="entry name" value="MOTILITY PROTEIN B"/>
    <property type="match status" value="1"/>
</dbReference>
<evidence type="ECO:0000256" key="3">
    <source>
        <dbReference type="ARBA" id="ARBA00022475"/>
    </source>
</evidence>
<accession>A0A5M8A478</accession>
<protein>
    <submittedName>
        <fullName evidence="11">Flagellar motor protein MotB</fullName>
    </submittedName>
</protein>
<evidence type="ECO:0000256" key="4">
    <source>
        <dbReference type="ARBA" id="ARBA00022692"/>
    </source>
</evidence>
<evidence type="ECO:0000256" key="1">
    <source>
        <dbReference type="ARBA" id="ARBA00004162"/>
    </source>
</evidence>
<dbReference type="RefSeq" id="WP_149319445.1">
    <property type="nucleotide sequence ID" value="NZ_CP080294.1"/>
</dbReference>
<gene>
    <name evidence="11" type="primary">motB</name>
    <name evidence="11" type="ORF">F1599_23975</name>
</gene>
<feature type="domain" description="OmpA-like" evidence="10">
    <location>
        <begin position="152"/>
        <end position="272"/>
    </location>
</feature>
<feature type="transmembrane region" description="Helical" evidence="9">
    <location>
        <begin position="27"/>
        <end position="46"/>
    </location>
</feature>
<keyword evidence="11" id="KW-0282">Flagellum</keyword>
<evidence type="ECO:0000256" key="5">
    <source>
        <dbReference type="ARBA" id="ARBA00022989"/>
    </source>
</evidence>
<name>A0A5M8A478_9BURK</name>
<evidence type="ECO:0000313" key="12">
    <source>
        <dbReference type="Proteomes" id="UP000324324"/>
    </source>
</evidence>
<dbReference type="InterPro" id="IPR025713">
    <property type="entry name" value="MotB-like_N_dom"/>
</dbReference>
<dbReference type="InterPro" id="IPR036737">
    <property type="entry name" value="OmpA-like_sf"/>
</dbReference>
<comment type="caution">
    <text evidence="11">The sequence shown here is derived from an EMBL/GenBank/DDBJ whole genome shotgun (WGS) entry which is preliminary data.</text>
</comment>
<sequence length="317" mass="35132">MTDHARPIVVRRAAAHGKPHGNHSWKIAYADFMTAMMAFFLVLWLLSTSTPKDLVQVAEYFRTPLKVAIAGGQKVSESPSVIPGGGIDPASKDGETRRMREDDPQSLQKRRDQLETERLRALKQRLEQLIENNPVLRQFRPQLLLDITSEGLRIQILDTQNRPMFRTGKAVVEPYMRDILREIGPVLNEMPNKVSLSGHTDSSNYMNGERTYSNWELSADRANASRQELIAGGMQEGKVLRVLGLAATMPLDKNDSLAPVNRRISIVVLNQRAQARFEAENASAADVAVRAKAGESAQALQQGMEEATGAAAPQARQ</sequence>
<comment type="subcellular location">
    <subcellularLocation>
        <location evidence="1">Cell membrane</location>
        <topology evidence="1">Single-pass membrane protein</topology>
    </subcellularLocation>
</comment>
<dbReference type="InterPro" id="IPR050330">
    <property type="entry name" value="Bact_OuterMem_StrucFunc"/>
</dbReference>
<evidence type="ECO:0000313" key="11">
    <source>
        <dbReference type="EMBL" id="KAA6116885.1"/>
    </source>
</evidence>
<feature type="region of interest" description="Disordered" evidence="8">
    <location>
        <begin position="76"/>
        <end position="112"/>
    </location>
</feature>
<evidence type="ECO:0000256" key="9">
    <source>
        <dbReference type="SAM" id="Phobius"/>
    </source>
</evidence>